<evidence type="ECO:0000313" key="2">
    <source>
        <dbReference type="Proteomes" id="UP001195914"/>
    </source>
</evidence>
<name>A0AAD9G6T7_BABDI</name>
<dbReference type="EMBL" id="JAHBMH010000073">
    <property type="protein sequence ID" value="KAK1932876.1"/>
    <property type="molecule type" value="Genomic_DNA"/>
</dbReference>
<comment type="caution">
    <text evidence="1">The sequence shown here is derived from an EMBL/GenBank/DDBJ whole genome shotgun (WGS) entry which is preliminary data.</text>
</comment>
<accession>A0AAD9G6T7</accession>
<protein>
    <submittedName>
        <fullName evidence="1">Uncharacterized protein</fullName>
    </submittedName>
</protein>
<reference evidence="1" key="2">
    <citation type="submission" date="2021-05" db="EMBL/GenBank/DDBJ databases">
        <authorList>
            <person name="Pain A."/>
        </authorList>
    </citation>
    <scope>NUCLEOTIDE SEQUENCE</scope>
    <source>
        <strain evidence="1">1802A</strain>
    </source>
</reference>
<dbReference type="Proteomes" id="UP001195914">
    <property type="component" value="Unassembled WGS sequence"/>
</dbReference>
<keyword evidence="2" id="KW-1185">Reference proteome</keyword>
<reference evidence="1" key="1">
    <citation type="journal article" date="2014" name="Nucleic Acids Res.">
        <title>The evolutionary dynamics of variant antigen genes in Babesia reveal a history of genomic innovation underlying host-parasite interaction.</title>
        <authorList>
            <person name="Jackson A.P."/>
            <person name="Otto T.D."/>
            <person name="Darby A."/>
            <person name="Ramaprasad A."/>
            <person name="Xia D."/>
            <person name="Echaide I.E."/>
            <person name="Farber M."/>
            <person name="Gahlot S."/>
            <person name="Gamble J."/>
            <person name="Gupta D."/>
            <person name="Gupta Y."/>
            <person name="Jackson L."/>
            <person name="Malandrin L."/>
            <person name="Malas T.B."/>
            <person name="Moussa E."/>
            <person name="Nair M."/>
            <person name="Reid A.J."/>
            <person name="Sanders M."/>
            <person name="Sharma J."/>
            <person name="Tracey A."/>
            <person name="Quail M.A."/>
            <person name="Weir W."/>
            <person name="Wastling J.M."/>
            <person name="Hall N."/>
            <person name="Willadsen P."/>
            <person name="Lingelbach K."/>
            <person name="Shiels B."/>
            <person name="Tait A."/>
            <person name="Berriman M."/>
            <person name="Allred D.R."/>
            <person name="Pain A."/>
        </authorList>
    </citation>
    <scope>NUCLEOTIDE SEQUENCE</scope>
    <source>
        <strain evidence="1">1802A</strain>
    </source>
</reference>
<evidence type="ECO:0000313" key="1">
    <source>
        <dbReference type="EMBL" id="KAK1932876.1"/>
    </source>
</evidence>
<gene>
    <name evidence="1" type="ORF">X943_001215</name>
</gene>
<sequence>MSIRPSFIPSTHNSLDVLSEIFRNEEVSLLIQAYPLEVTKRVANEIAVLVSAFTHYAREYRDVMAFGDGDTKKLFRCKLLMEYYALCYLTASKNSYLYNTYRMNLVKELAVTYNGLYDVIPMNVIERLSDQEATYLRDTCNAIIKTPMPYKGRCYSIVAVLKDIVTDDIADRSNPYMRYYAKGSKLTIPTEMAELLVHSNWIKIIKLNI</sequence>
<proteinExistence type="predicted"/>
<dbReference type="AlphaFoldDB" id="A0AAD9G6T7"/>
<organism evidence="1 2">
    <name type="scientific">Babesia divergens</name>
    <dbReference type="NCBI Taxonomy" id="32595"/>
    <lineage>
        <taxon>Eukaryota</taxon>
        <taxon>Sar</taxon>
        <taxon>Alveolata</taxon>
        <taxon>Apicomplexa</taxon>
        <taxon>Aconoidasida</taxon>
        <taxon>Piroplasmida</taxon>
        <taxon>Babesiidae</taxon>
        <taxon>Babesia</taxon>
    </lineage>
</organism>